<name>A0ABU6A4N2_9PSEU</name>
<protein>
    <submittedName>
        <fullName evidence="1">2-dehydro-3-deoxygalactonokinase</fullName>
    </submittedName>
</protein>
<dbReference type="InterPro" id="IPR042257">
    <property type="entry name" value="DGOK_C"/>
</dbReference>
<dbReference type="InterPro" id="IPR007729">
    <property type="entry name" value="DGOK"/>
</dbReference>
<proteinExistence type="predicted"/>
<accession>A0ABU6A4N2</accession>
<evidence type="ECO:0000313" key="2">
    <source>
        <dbReference type="Proteomes" id="UP001327093"/>
    </source>
</evidence>
<dbReference type="CDD" id="cd24012">
    <property type="entry name" value="ASKHA_NBD_KDGal-kinase"/>
    <property type="match status" value="1"/>
</dbReference>
<comment type="caution">
    <text evidence="1">The sequence shown here is derived from an EMBL/GenBank/DDBJ whole genome shotgun (WGS) entry which is preliminary data.</text>
</comment>
<evidence type="ECO:0000313" key="1">
    <source>
        <dbReference type="EMBL" id="MEB3366534.1"/>
    </source>
</evidence>
<dbReference type="Pfam" id="PF05035">
    <property type="entry name" value="DGOK"/>
    <property type="match status" value="1"/>
</dbReference>
<dbReference type="SUPFAM" id="SSF53067">
    <property type="entry name" value="Actin-like ATPase domain"/>
    <property type="match status" value="1"/>
</dbReference>
<dbReference type="EMBL" id="JAWLNX010000002">
    <property type="protein sequence ID" value="MEB3366534.1"/>
    <property type="molecule type" value="Genomic_DNA"/>
</dbReference>
<gene>
    <name evidence="1" type="ORF">R4I43_03875</name>
</gene>
<dbReference type="RefSeq" id="WP_324264106.1">
    <property type="nucleotide sequence ID" value="NZ_JAWLNX010000002.1"/>
</dbReference>
<sequence length="320" mass="33396">MTDARSTPSLIALDWGTTAQRAWLLDHVGQIIAARRPDQGLLAMTADIDPHDARARAHAYESAFWAACGDWLTANPDLPVIACGMVGSAQGWSDAGYLTVPAQPKYRPGSLVPVAHRAGVVHLVPGLRIPSADGIPGNVLRGEETQIVGALEALGDPAGQLTLILPGTHSKWVRIEDGTVTSFATAMSGELFGLLTADGILARTAAEPARDDEAFARGLAAGRSRHGLLTELFGARPLVLDGLLDPASVADYVSGVLIADEVAHLVRGTGPVVLCGGADLSRRYAQAFAAHGVEPTVLAEDVTARGLWQIAFATGLQEAS</sequence>
<organism evidence="1 2">
    <name type="scientific">Saccharopolyspora mangrovi</name>
    <dbReference type="NCBI Taxonomy" id="3082379"/>
    <lineage>
        <taxon>Bacteria</taxon>
        <taxon>Bacillati</taxon>
        <taxon>Actinomycetota</taxon>
        <taxon>Actinomycetes</taxon>
        <taxon>Pseudonocardiales</taxon>
        <taxon>Pseudonocardiaceae</taxon>
        <taxon>Saccharopolyspora</taxon>
    </lineage>
</organism>
<dbReference type="InterPro" id="IPR043129">
    <property type="entry name" value="ATPase_NBD"/>
</dbReference>
<dbReference type="Gene3D" id="3.30.420.310">
    <property type="entry name" value="2-keto-3-deoxy-galactonokinase, C-terminal domain"/>
    <property type="match status" value="1"/>
</dbReference>
<keyword evidence="2" id="KW-1185">Reference proteome</keyword>
<dbReference type="Proteomes" id="UP001327093">
    <property type="component" value="Unassembled WGS sequence"/>
</dbReference>
<reference evidence="1 2" key="1">
    <citation type="submission" date="2023-10" db="EMBL/GenBank/DDBJ databases">
        <title>Saccharopolyspora sp. nov., isolated from mangrove soil.</title>
        <authorList>
            <person name="Lu Y."/>
            <person name="Liu W."/>
        </authorList>
    </citation>
    <scope>NUCLEOTIDE SEQUENCE [LARGE SCALE GENOMIC DNA]</scope>
    <source>
        <strain evidence="1 2">S2-29</strain>
    </source>
</reference>
<dbReference type="InterPro" id="IPR042258">
    <property type="entry name" value="DGOK_N"/>
</dbReference>
<dbReference type="Gene3D" id="3.30.420.300">
    <property type="entry name" value="2-keto-3-deoxy-galactonokinase, substrate binding domain"/>
    <property type="match status" value="1"/>
</dbReference>